<feature type="compositionally biased region" description="Polar residues" evidence="1">
    <location>
        <begin position="1"/>
        <end position="28"/>
    </location>
</feature>
<accession>A0A6H0RX91</accession>
<protein>
    <submittedName>
        <fullName evidence="2">Uncharacterized protein</fullName>
    </submittedName>
</protein>
<evidence type="ECO:0000313" key="3">
    <source>
        <dbReference type="Proteomes" id="UP000501849"/>
    </source>
</evidence>
<dbReference type="RefSeq" id="WP_168140619.1">
    <property type="nucleotide sequence ID" value="NZ_CP038798.1"/>
</dbReference>
<organism evidence="2 3">
    <name type="scientific">Mycolicibacterium frederiksbergense</name>
    <dbReference type="NCBI Taxonomy" id="117567"/>
    <lineage>
        <taxon>Bacteria</taxon>
        <taxon>Bacillati</taxon>
        <taxon>Actinomycetota</taxon>
        <taxon>Actinomycetes</taxon>
        <taxon>Mycobacteriales</taxon>
        <taxon>Mycobacteriaceae</taxon>
        <taxon>Mycolicibacterium</taxon>
    </lineage>
</organism>
<proteinExistence type="predicted"/>
<keyword evidence="3" id="KW-1185">Reference proteome</keyword>
<sequence>MRSRLFGQTRQLPDLAPSQSDAHPNTMASAVASRELDGEWDYPRSALQPGDCTPGKLYRVKFVDDDWDFTIPGDSPDQPVPEHQARRESTPFGSEWFVVGVNRWTYRDDDLVILGDDDTPAARP</sequence>
<gene>
    <name evidence="2" type="ORF">EXE63_02485</name>
</gene>
<geneLocation type="plasmid" evidence="2 3">
    <name>unnamed2</name>
</geneLocation>
<feature type="region of interest" description="Disordered" evidence="1">
    <location>
        <begin position="70"/>
        <end position="89"/>
    </location>
</feature>
<dbReference type="Proteomes" id="UP000501849">
    <property type="component" value="Plasmid unnamed2"/>
</dbReference>
<keyword evidence="2" id="KW-0614">Plasmid</keyword>
<evidence type="ECO:0000313" key="2">
    <source>
        <dbReference type="EMBL" id="QIV79892.1"/>
    </source>
</evidence>
<dbReference type="EMBL" id="CP038798">
    <property type="protein sequence ID" value="QIV79892.1"/>
    <property type="molecule type" value="Genomic_DNA"/>
</dbReference>
<name>A0A6H0RX91_9MYCO</name>
<dbReference type="AlphaFoldDB" id="A0A6H0RX91"/>
<reference evidence="2 3" key="1">
    <citation type="submission" date="2019-04" db="EMBL/GenBank/DDBJ databases">
        <title>Draft, Whole-Genome Sequence of the Anthracene-degrading Mycobacterium frederiksbergense LB501T, Isolated from a Polycyclic Aromatic Hydrocarbon (PAH)-Contaminated Soil.</title>
        <authorList>
            <person name="Augelletti F."/>
        </authorList>
    </citation>
    <scope>NUCLEOTIDE SEQUENCE [LARGE SCALE GENOMIC DNA]</scope>
    <source>
        <strain evidence="2 3">LB 501T</strain>
        <plasmid evidence="2 3">unnamed2</plasmid>
    </source>
</reference>
<evidence type="ECO:0000256" key="1">
    <source>
        <dbReference type="SAM" id="MobiDB-lite"/>
    </source>
</evidence>
<dbReference type="KEGG" id="mfre:EXE63_02485"/>
<feature type="region of interest" description="Disordered" evidence="1">
    <location>
        <begin position="1"/>
        <end position="35"/>
    </location>
</feature>